<evidence type="ECO:0000259" key="2">
    <source>
        <dbReference type="PROSITE" id="PS50943"/>
    </source>
</evidence>
<dbReference type="GO" id="GO:0003677">
    <property type="term" value="F:DNA binding"/>
    <property type="evidence" value="ECO:0007669"/>
    <property type="project" value="UniProtKB-KW"/>
</dbReference>
<feature type="domain" description="HTH cro/C1-type" evidence="2">
    <location>
        <begin position="8"/>
        <end position="62"/>
    </location>
</feature>
<dbReference type="Pfam" id="PF01381">
    <property type="entry name" value="HTH_3"/>
    <property type="match status" value="1"/>
</dbReference>
<dbReference type="Gene3D" id="1.10.260.40">
    <property type="entry name" value="lambda repressor-like DNA-binding domains"/>
    <property type="match status" value="1"/>
</dbReference>
<name>A4XL95_CALS8</name>
<dbReference type="OrthoDB" id="9811208at2"/>
<sequence length="211" mass="25403">MNLFRFRLKELREEKNISRSDLAEILGVSTQTIANYENGHREPNFDTLLKIADYFGVTVDYLIGRSEYRTVEEQFSKRTKFERFVVENLPYVISDEKIEKKVATFIEQVLEPLLVNTAIVYFFAHEPERNREFITDLIYHLLSHINLFFEKFRAFLEDRENRFIALDDLYPNDKVEKLFADFIDGQITYEEFKKEDEKIKSKYDYFERVLN</sequence>
<dbReference type="PANTHER" id="PTHR46558:SF11">
    <property type="entry name" value="HTH-TYPE TRANSCRIPTIONAL REGULATOR XRE"/>
    <property type="match status" value="1"/>
</dbReference>
<reference evidence="3 4" key="1">
    <citation type="journal article" date="2008" name="Appl. Environ. Microbiol.">
        <title>Hydrogenomics of the extremely thermophilic bacterium Caldicellulosiruptor saccharolyticus.</title>
        <authorList>
            <person name="van de Werken H.J."/>
            <person name="Verhaart M.R."/>
            <person name="VanFossen A.L."/>
            <person name="Willquist K."/>
            <person name="Lewis D.L."/>
            <person name="Nichols J.D."/>
            <person name="Goorissen H.P."/>
            <person name="Mongodin E.F."/>
            <person name="Nelson K.E."/>
            <person name="van Niel E.W."/>
            <person name="Stams A.J."/>
            <person name="Ward D.E."/>
            <person name="de Vos W.M."/>
            <person name="van der Oost J."/>
            <person name="Kelly R.M."/>
            <person name="Kengen S.W."/>
        </authorList>
    </citation>
    <scope>NUCLEOTIDE SEQUENCE [LARGE SCALE GENOMIC DNA]</scope>
    <source>
        <strain evidence="4">ATCC 43494 / DSM 8903 / Tp8T 6331</strain>
    </source>
</reference>
<evidence type="ECO:0000256" key="1">
    <source>
        <dbReference type="ARBA" id="ARBA00023125"/>
    </source>
</evidence>
<dbReference type="SUPFAM" id="SSF47413">
    <property type="entry name" value="lambda repressor-like DNA-binding domains"/>
    <property type="match status" value="1"/>
</dbReference>
<dbReference type="Proteomes" id="UP000000256">
    <property type="component" value="Chromosome"/>
</dbReference>
<proteinExistence type="predicted"/>
<protein>
    <submittedName>
        <fullName evidence="3">Transcriptional regulator, XRE family</fullName>
    </submittedName>
</protein>
<dbReference type="eggNOG" id="COG1476">
    <property type="taxonomic scope" value="Bacteria"/>
</dbReference>
<keyword evidence="4" id="KW-1185">Reference proteome</keyword>
<dbReference type="PROSITE" id="PS50943">
    <property type="entry name" value="HTH_CROC1"/>
    <property type="match status" value="1"/>
</dbReference>
<gene>
    <name evidence="3" type="ordered locus">Csac_2097</name>
</gene>
<dbReference type="InterPro" id="IPR001387">
    <property type="entry name" value="Cro/C1-type_HTH"/>
</dbReference>
<organism evidence="3 4">
    <name type="scientific">Caldicellulosiruptor saccharolyticus (strain ATCC 43494 / DSM 8903 / Tp8T 6331)</name>
    <dbReference type="NCBI Taxonomy" id="351627"/>
    <lineage>
        <taxon>Bacteria</taxon>
        <taxon>Bacillati</taxon>
        <taxon>Bacillota</taxon>
        <taxon>Bacillota incertae sedis</taxon>
        <taxon>Caldicellulosiruptorales</taxon>
        <taxon>Caldicellulosiruptoraceae</taxon>
        <taxon>Caldicellulosiruptor</taxon>
    </lineage>
</organism>
<dbReference type="RefSeq" id="WP_011917614.1">
    <property type="nucleotide sequence ID" value="NC_009437.1"/>
</dbReference>
<dbReference type="PANTHER" id="PTHR46558">
    <property type="entry name" value="TRACRIPTIONAL REGULATORY PROTEIN-RELATED-RELATED"/>
    <property type="match status" value="1"/>
</dbReference>
<dbReference type="SMART" id="SM00530">
    <property type="entry name" value="HTH_XRE"/>
    <property type="match status" value="1"/>
</dbReference>
<dbReference type="EMBL" id="CP000679">
    <property type="protein sequence ID" value="ABP67680.1"/>
    <property type="molecule type" value="Genomic_DNA"/>
</dbReference>
<evidence type="ECO:0000313" key="3">
    <source>
        <dbReference type="EMBL" id="ABP67680.1"/>
    </source>
</evidence>
<dbReference type="CDD" id="cd00093">
    <property type="entry name" value="HTH_XRE"/>
    <property type="match status" value="1"/>
</dbReference>
<dbReference type="InterPro" id="IPR010982">
    <property type="entry name" value="Lambda_DNA-bd_dom_sf"/>
</dbReference>
<dbReference type="HOGENOM" id="CLU_066192_3_1_9"/>
<dbReference type="KEGG" id="csc:Csac_2097"/>
<keyword evidence="1" id="KW-0238">DNA-binding</keyword>
<evidence type="ECO:0000313" key="4">
    <source>
        <dbReference type="Proteomes" id="UP000000256"/>
    </source>
</evidence>
<dbReference type="STRING" id="351627.Csac_2097"/>
<dbReference type="AlphaFoldDB" id="A4XL95"/>
<accession>A4XL95</accession>